<keyword evidence="6" id="KW-0539">Nucleus</keyword>
<dbReference type="InterPro" id="IPR001487">
    <property type="entry name" value="Bromodomain"/>
</dbReference>
<feature type="region of interest" description="Disordered" evidence="9">
    <location>
        <begin position="124"/>
        <end position="172"/>
    </location>
</feature>
<dbReference type="PANTHER" id="PTHR46136:SF1">
    <property type="entry name" value="TRANSCRIPTION FACTOR GTE11-RELATED"/>
    <property type="match status" value="1"/>
</dbReference>
<dbReference type="InterPro" id="IPR052442">
    <property type="entry name" value="Env_Response_Regulator"/>
</dbReference>
<organism evidence="12 13">
    <name type="scientific">Senna tora</name>
    <dbReference type="NCBI Taxonomy" id="362788"/>
    <lineage>
        <taxon>Eukaryota</taxon>
        <taxon>Viridiplantae</taxon>
        <taxon>Streptophyta</taxon>
        <taxon>Embryophyta</taxon>
        <taxon>Tracheophyta</taxon>
        <taxon>Spermatophyta</taxon>
        <taxon>Magnoliopsida</taxon>
        <taxon>eudicotyledons</taxon>
        <taxon>Gunneridae</taxon>
        <taxon>Pentapetalae</taxon>
        <taxon>rosids</taxon>
        <taxon>fabids</taxon>
        <taxon>Fabales</taxon>
        <taxon>Fabaceae</taxon>
        <taxon>Caesalpinioideae</taxon>
        <taxon>Cassia clade</taxon>
        <taxon>Senna</taxon>
    </lineage>
</organism>
<dbReference type="PROSITE" id="PS51525">
    <property type="entry name" value="NET"/>
    <property type="match status" value="1"/>
</dbReference>
<dbReference type="PROSITE" id="PS50014">
    <property type="entry name" value="BROMODOMAIN_2"/>
    <property type="match status" value="1"/>
</dbReference>
<evidence type="ECO:0000256" key="1">
    <source>
        <dbReference type="ARBA" id="ARBA00004123"/>
    </source>
</evidence>
<proteinExistence type="predicted"/>
<dbReference type="Proteomes" id="UP000634136">
    <property type="component" value="Unassembled WGS sequence"/>
</dbReference>
<comment type="subcellular location">
    <subcellularLocation>
        <location evidence="1">Nucleus</location>
    </subcellularLocation>
</comment>
<keyword evidence="13" id="KW-1185">Reference proteome</keyword>
<dbReference type="OrthoDB" id="21449at2759"/>
<dbReference type="InterPro" id="IPR036427">
    <property type="entry name" value="Bromodomain-like_sf"/>
</dbReference>
<accession>A0A834WDL0</accession>
<evidence type="ECO:0000313" key="13">
    <source>
        <dbReference type="Proteomes" id="UP000634136"/>
    </source>
</evidence>
<evidence type="ECO:0000256" key="5">
    <source>
        <dbReference type="ARBA" id="ARBA00023163"/>
    </source>
</evidence>
<evidence type="ECO:0000256" key="6">
    <source>
        <dbReference type="ARBA" id="ARBA00023242"/>
    </source>
</evidence>
<dbReference type="SUPFAM" id="SSF47370">
    <property type="entry name" value="Bromodomain"/>
    <property type="match status" value="1"/>
</dbReference>
<comment type="caution">
    <text evidence="12">The sequence shown here is derived from an EMBL/GenBank/DDBJ whole genome shotgun (WGS) entry which is preliminary data.</text>
</comment>
<evidence type="ECO:0000256" key="4">
    <source>
        <dbReference type="ARBA" id="ARBA00023117"/>
    </source>
</evidence>
<feature type="domain" description="Bromo" evidence="10">
    <location>
        <begin position="192"/>
        <end position="264"/>
    </location>
</feature>
<feature type="region of interest" description="Disordered" evidence="9">
    <location>
        <begin position="622"/>
        <end position="649"/>
    </location>
</feature>
<evidence type="ECO:0000256" key="9">
    <source>
        <dbReference type="SAM" id="MobiDB-lite"/>
    </source>
</evidence>
<evidence type="ECO:0000259" key="11">
    <source>
        <dbReference type="PROSITE" id="PS51525"/>
    </source>
</evidence>
<dbReference type="Pfam" id="PF00439">
    <property type="entry name" value="Bromodomain"/>
    <property type="match status" value="1"/>
</dbReference>
<keyword evidence="3 8" id="KW-0175">Coiled coil</keyword>
<dbReference type="InterPro" id="IPR038336">
    <property type="entry name" value="NET_sf"/>
</dbReference>
<protein>
    <submittedName>
        <fullName evidence="12">Transcription factor GTE8</fullName>
    </submittedName>
</protein>
<dbReference type="PANTHER" id="PTHR46136">
    <property type="entry name" value="TRANSCRIPTION FACTOR GTE8"/>
    <property type="match status" value="1"/>
</dbReference>
<dbReference type="AlphaFoldDB" id="A0A834WDL0"/>
<evidence type="ECO:0000256" key="8">
    <source>
        <dbReference type="SAM" id="Coils"/>
    </source>
</evidence>
<feature type="compositionally biased region" description="Polar residues" evidence="9">
    <location>
        <begin position="133"/>
        <end position="150"/>
    </location>
</feature>
<evidence type="ECO:0000256" key="7">
    <source>
        <dbReference type="PROSITE-ProRule" id="PRU00035"/>
    </source>
</evidence>
<sequence>MCMMMAKGSRYSEGYCGKAVETGGESEGSGSSGRIDTEITVSEDSSVPTRKSISLNSSHPDSFGVPMQVLPLSNLAPFERKDLVHRLRSELEQIRALQKKVELQRTNGITLSSSSDILSCNNRHNGPRIVNSKKPSISNSVPGKKLNQTGHKPRGWNRGSSGKFESATQTCSPSTSNAMLMKQCEALLKRLMNHQYAWVFNTPVDVVKWNLPDYYTIIKNPMDFGTIKSRLSSGAYSDPLEFASDVRLTFSNAMTYNPPGNDVHVMADSLSKYFEVRWKAIEKKLPKTDALPLPAKSDTHGAVELETTRPMPPSKKRKITSLPPRPEVMPPAKRVMTDEEKNNLGRQLESLLGELPVNIIDFLKEKSLNGRECGEDEIEIDIDDLSDDTLFTLQKLLDDYLQEKQKESAKVEPCEIELLNDSGPSNSSLHPFKGNDLADEDVDIGGNEPPVSSCPPVEIEKDTTHRINHRLSPGSSSDTDSSSSSDSESDDAKISPANASKVPENLGSEAQLDEKTKGVDILERQQSLSGLDPLEESSQQKPGSFDSDCCQDGDSAPSERHISPEKLYRAAVLKKRFADTILKAREKTLAQGEKGDPEKLRLEREKLEMERRKAEKARLQAEAKAAEDARKQAEAEAAAEARRKRELEREAARQALLQIEKTVEINENSRFLQDLEMLRAAPAEQLPSSVDETSPDHSQDGLGSFKFGDRNPLEQLGLYMKVDDEEDEGEPPSAPNPVNDVEEGEID</sequence>
<keyword evidence="2" id="KW-0805">Transcription regulation</keyword>
<feature type="compositionally biased region" description="Basic and acidic residues" evidence="9">
    <location>
        <begin position="512"/>
        <end position="523"/>
    </location>
</feature>
<feature type="compositionally biased region" description="Low complexity" evidence="9">
    <location>
        <begin position="475"/>
        <end position="486"/>
    </location>
</feature>
<dbReference type="CDD" id="cd05506">
    <property type="entry name" value="Bromo_plant1"/>
    <property type="match status" value="1"/>
</dbReference>
<evidence type="ECO:0000259" key="10">
    <source>
        <dbReference type="PROSITE" id="PS50014"/>
    </source>
</evidence>
<dbReference type="EMBL" id="JAAIUW010000008">
    <property type="protein sequence ID" value="KAF7819455.1"/>
    <property type="molecule type" value="Genomic_DNA"/>
</dbReference>
<reference evidence="12" key="1">
    <citation type="submission" date="2020-09" db="EMBL/GenBank/DDBJ databases">
        <title>Genome-Enabled Discovery of Anthraquinone Biosynthesis in Senna tora.</title>
        <authorList>
            <person name="Kang S.-H."/>
            <person name="Pandey R.P."/>
            <person name="Lee C.-M."/>
            <person name="Sim J.-S."/>
            <person name="Jeong J.-T."/>
            <person name="Choi B.-S."/>
            <person name="Jung M."/>
            <person name="Ginzburg D."/>
            <person name="Zhao K."/>
            <person name="Won S.Y."/>
            <person name="Oh T.-J."/>
            <person name="Yu Y."/>
            <person name="Kim N.-H."/>
            <person name="Lee O.R."/>
            <person name="Lee T.-H."/>
            <person name="Bashyal P."/>
            <person name="Kim T.-S."/>
            <person name="Lee W.-H."/>
            <person name="Kawkins C."/>
            <person name="Kim C.-K."/>
            <person name="Kim J.S."/>
            <person name="Ahn B.O."/>
            <person name="Rhee S.Y."/>
            <person name="Sohng J.K."/>
        </authorList>
    </citation>
    <scope>NUCLEOTIDE SEQUENCE</scope>
    <source>
        <tissue evidence="12">Leaf</tissue>
    </source>
</reference>
<evidence type="ECO:0000313" key="12">
    <source>
        <dbReference type="EMBL" id="KAF7819455.1"/>
    </source>
</evidence>
<keyword evidence="5" id="KW-0804">Transcription</keyword>
<keyword evidence="4 7" id="KW-0103">Bromodomain</keyword>
<name>A0A834WDL0_9FABA</name>
<dbReference type="InterPro" id="IPR027353">
    <property type="entry name" value="NET_dom"/>
</dbReference>
<dbReference type="SMART" id="SM00297">
    <property type="entry name" value="BROMO"/>
    <property type="match status" value="1"/>
</dbReference>
<dbReference type="Pfam" id="PF17035">
    <property type="entry name" value="BET"/>
    <property type="match status" value="1"/>
</dbReference>
<gene>
    <name evidence="12" type="ORF">G2W53_024910</name>
</gene>
<dbReference type="GO" id="GO:0005634">
    <property type="term" value="C:nucleus"/>
    <property type="evidence" value="ECO:0007669"/>
    <property type="project" value="UniProtKB-SubCell"/>
</dbReference>
<feature type="coiled-coil region" evidence="8">
    <location>
        <begin position="80"/>
        <end position="107"/>
    </location>
</feature>
<dbReference type="PRINTS" id="PR00503">
    <property type="entry name" value="BROMODOMAIN"/>
</dbReference>
<feature type="region of interest" description="Disordered" evidence="9">
    <location>
        <begin position="418"/>
        <end position="564"/>
    </location>
</feature>
<dbReference type="Gene3D" id="1.20.920.10">
    <property type="entry name" value="Bromodomain-like"/>
    <property type="match status" value="1"/>
</dbReference>
<feature type="region of interest" description="Disordered" evidence="9">
    <location>
        <begin position="306"/>
        <end position="330"/>
    </location>
</feature>
<feature type="domain" description="NET" evidence="11">
    <location>
        <begin position="326"/>
        <end position="408"/>
    </location>
</feature>
<evidence type="ECO:0000256" key="3">
    <source>
        <dbReference type="ARBA" id="ARBA00023054"/>
    </source>
</evidence>
<dbReference type="Gene3D" id="1.20.1270.220">
    <property type="match status" value="1"/>
</dbReference>
<evidence type="ECO:0000256" key="2">
    <source>
        <dbReference type="ARBA" id="ARBA00023015"/>
    </source>
</evidence>
<feature type="region of interest" description="Disordered" evidence="9">
    <location>
        <begin position="682"/>
        <end position="747"/>
    </location>
</feature>
<dbReference type="InterPro" id="IPR037377">
    <property type="entry name" value="GTE_bromo"/>
</dbReference>